<dbReference type="EMBL" id="CM010630">
    <property type="protein sequence ID" value="RID69227.1"/>
    <property type="molecule type" value="Genomic_DNA"/>
</dbReference>
<reference evidence="2 3" key="1">
    <citation type="submission" date="2018-06" db="EMBL/GenBank/DDBJ databases">
        <title>WGS assembly of Brassica rapa FPsc.</title>
        <authorList>
            <person name="Bowman J."/>
            <person name="Kohchi T."/>
            <person name="Yamato K."/>
            <person name="Jenkins J."/>
            <person name="Shu S."/>
            <person name="Ishizaki K."/>
            <person name="Yamaoka S."/>
            <person name="Nishihama R."/>
            <person name="Nakamura Y."/>
            <person name="Berger F."/>
            <person name="Adam C."/>
            <person name="Aki S."/>
            <person name="Althoff F."/>
            <person name="Araki T."/>
            <person name="Arteaga-Vazquez M."/>
            <person name="Balasubrmanian S."/>
            <person name="Bauer D."/>
            <person name="Boehm C."/>
            <person name="Briginshaw L."/>
            <person name="Caballero-Perez J."/>
            <person name="Catarino B."/>
            <person name="Chen F."/>
            <person name="Chiyoda S."/>
            <person name="Chovatia M."/>
            <person name="Davies K."/>
            <person name="Delmans M."/>
            <person name="Demura T."/>
            <person name="Dierschke T."/>
            <person name="Dolan L."/>
            <person name="Dorantes-Acosta A."/>
            <person name="Eklund D."/>
            <person name="Florent S."/>
            <person name="Flores-Sandoval E."/>
            <person name="Fujiyama A."/>
            <person name="Fukuzawa H."/>
            <person name="Galik B."/>
            <person name="Grimanelli D."/>
            <person name="Grimwood J."/>
            <person name="Grossniklaus U."/>
            <person name="Hamada T."/>
            <person name="Haseloff J."/>
            <person name="Hetherington A."/>
            <person name="Higo A."/>
            <person name="Hirakawa Y."/>
            <person name="Hundley H."/>
            <person name="Ikeda Y."/>
            <person name="Inoue K."/>
            <person name="Inoue S."/>
            <person name="Ishida S."/>
            <person name="Jia Q."/>
            <person name="Kakita M."/>
            <person name="Kanazawa T."/>
            <person name="Kawai Y."/>
            <person name="Kawashima T."/>
            <person name="Kennedy M."/>
            <person name="Kinose K."/>
            <person name="Kinoshita T."/>
            <person name="Kohara Y."/>
            <person name="Koide E."/>
            <person name="Komatsu K."/>
            <person name="Kopischke S."/>
            <person name="Kubo M."/>
            <person name="Kyozuka J."/>
            <person name="Lagercrantz U."/>
            <person name="Lin S."/>
            <person name="Lindquist E."/>
            <person name="Lipzen A."/>
            <person name="Lu C."/>
            <person name="Luna E."/>
            <person name="Martienssen R."/>
            <person name="Minamino N."/>
            <person name="Mizutani M."/>
            <person name="Mizutani M."/>
            <person name="Mochizuki N."/>
            <person name="Monte I."/>
            <person name="Mosher R."/>
            <person name="Nagasaki H."/>
            <person name="Nakagami H."/>
            <person name="Naramoto S."/>
            <person name="Nishitani K."/>
            <person name="Ohtani M."/>
            <person name="Okamoto T."/>
            <person name="Okumura M."/>
            <person name="Phillips J."/>
            <person name="Pollak B."/>
            <person name="Reinders A."/>
            <person name="Roevekamp M."/>
            <person name="Sano R."/>
            <person name="Sawa S."/>
            <person name="Schmid M."/>
            <person name="Shirakawa M."/>
            <person name="Solano R."/>
            <person name="Spunde A."/>
            <person name="Suetsugu N."/>
            <person name="Sugano S."/>
            <person name="Sugiyama A."/>
            <person name="Sun R."/>
            <person name="Suzuki Y."/>
            <person name="Takenaka M."/>
            <person name="Takezawa D."/>
            <person name="Tomogane H."/>
            <person name="Tsuzuki M."/>
            <person name="Ueda T."/>
            <person name="Umeda M."/>
            <person name="Ward J."/>
            <person name="Watanabe Y."/>
            <person name="Yazaki K."/>
            <person name="Yokoyama R."/>
            <person name="Yoshitake Y."/>
            <person name="Yotsui I."/>
            <person name="Zachgo S."/>
            <person name="Schmutz J."/>
        </authorList>
    </citation>
    <scope>NUCLEOTIDE SEQUENCE [LARGE SCALE GENOMIC DNA]</scope>
    <source>
        <strain evidence="3">cv. B-3</strain>
    </source>
</reference>
<protein>
    <recommendedName>
        <fullName evidence="1">Transposase-associated domain-containing protein</fullName>
    </recommendedName>
</protein>
<name>A0A397ZUD6_BRACM</name>
<proteinExistence type="predicted"/>
<feature type="domain" description="Transposase-associated" evidence="1">
    <location>
        <begin position="10"/>
        <end position="55"/>
    </location>
</feature>
<organism evidence="2 3">
    <name type="scientific">Brassica campestris</name>
    <name type="common">Field mustard</name>
    <dbReference type="NCBI Taxonomy" id="3711"/>
    <lineage>
        <taxon>Eukaryota</taxon>
        <taxon>Viridiplantae</taxon>
        <taxon>Streptophyta</taxon>
        <taxon>Embryophyta</taxon>
        <taxon>Tracheophyta</taxon>
        <taxon>Spermatophyta</taxon>
        <taxon>Magnoliopsida</taxon>
        <taxon>eudicotyledons</taxon>
        <taxon>Gunneridae</taxon>
        <taxon>Pentapetalae</taxon>
        <taxon>rosids</taxon>
        <taxon>malvids</taxon>
        <taxon>Brassicales</taxon>
        <taxon>Brassicaceae</taxon>
        <taxon>Brassiceae</taxon>
        <taxon>Brassica</taxon>
    </lineage>
</organism>
<dbReference type="Pfam" id="PF13963">
    <property type="entry name" value="Transpos_assoc"/>
    <property type="match status" value="1"/>
</dbReference>
<evidence type="ECO:0000313" key="3">
    <source>
        <dbReference type="Proteomes" id="UP000264353"/>
    </source>
</evidence>
<dbReference type="Proteomes" id="UP000264353">
    <property type="component" value="Chromosome A3"/>
</dbReference>
<sequence>MDHQIDSENNCVSSEFIEGINFFIQFACNQACYLDRNILLCPCARCKNTKQREARVGHYYIWTSHEKKLF</sequence>
<accession>A0A397ZUD6</accession>
<dbReference type="AlphaFoldDB" id="A0A397ZUD6"/>
<evidence type="ECO:0000259" key="1">
    <source>
        <dbReference type="Pfam" id="PF13963"/>
    </source>
</evidence>
<dbReference type="InterPro" id="IPR029480">
    <property type="entry name" value="Transpos_assoc"/>
</dbReference>
<evidence type="ECO:0000313" key="2">
    <source>
        <dbReference type="EMBL" id="RID69227.1"/>
    </source>
</evidence>
<gene>
    <name evidence="2" type="ORF">BRARA_C01328</name>
</gene>